<dbReference type="Pfam" id="PF07690">
    <property type="entry name" value="MFS_1"/>
    <property type="match status" value="1"/>
</dbReference>
<feature type="transmembrane region" description="Helical" evidence="5">
    <location>
        <begin position="441"/>
        <end position="463"/>
    </location>
</feature>
<dbReference type="Gene3D" id="1.20.1250.20">
    <property type="entry name" value="MFS general substrate transporter like domains"/>
    <property type="match status" value="1"/>
</dbReference>
<reference evidence="7 8" key="1">
    <citation type="submission" date="2020-08" db="EMBL/GenBank/DDBJ databases">
        <title>Sequencing the genomes of 1000 actinobacteria strains.</title>
        <authorList>
            <person name="Klenk H.-P."/>
        </authorList>
    </citation>
    <scope>NUCLEOTIDE SEQUENCE [LARGE SCALE GENOMIC DNA]</scope>
    <source>
        <strain evidence="7 8">DSM 22826</strain>
    </source>
</reference>
<feature type="domain" description="Major facilitator superfamily (MFS) profile" evidence="6">
    <location>
        <begin position="18"/>
        <end position="468"/>
    </location>
</feature>
<evidence type="ECO:0000256" key="1">
    <source>
        <dbReference type="ARBA" id="ARBA00004651"/>
    </source>
</evidence>
<dbReference type="GO" id="GO:0005886">
    <property type="term" value="C:plasma membrane"/>
    <property type="evidence" value="ECO:0007669"/>
    <property type="project" value="UniProtKB-SubCell"/>
</dbReference>
<protein>
    <submittedName>
        <fullName evidence="7">MFS family permease</fullName>
    </submittedName>
</protein>
<feature type="transmembrane region" description="Helical" evidence="5">
    <location>
        <begin position="52"/>
        <end position="71"/>
    </location>
</feature>
<dbReference type="Proteomes" id="UP000523000">
    <property type="component" value="Unassembled WGS sequence"/>
</dbReference>
<keyword evidence="8" id="KW-1185">Reference proteome</keyword>
<dbReference type="SUPFAM" id="SSF103473">
    <property type="entry name" value="MFS general substrate transporter"/>
    <property type="match status" value="2"/>
</dbReference>
<evidence type="ECO:0000313" key="7">
    <source>
        <dbReference type="EMBL" id="MBB2996929.1"/>
    </source>
</evidence>
<evidence type="ECO:0000256" key="3">
    <source>
        <dbReference type="ARBA" id="ARBA00022989"/>
    </source>
</evidence>
<dbReference type="Gene3D" id="1.20.1720.10">
    <property type="entry name" value="Multidrug resistance protein D"/>
    <property type="match status" value="1"/>
</dbReference>
<keyword evidence="3 5" id="KW-1133">Transmembrane helix</keyword>
<feature type="transmembrane region" description="Helical" evidence="5">
    <location>
        <begin position="141"/>
        <end position="165"/>
    </location>
</feature>
<feature type="transmembrane region" description="Helical" evidence="5">
    <location>
        <begin position="171"/>
        <end position="190"/>
    </location>
</feature>
<accession>A0A839QL39</accession>
<evidence type="ECO:0000256" key="5">
    <source>
        <dbReference type="SAM" id="Phobius"/>
    </source>
</evidence>
<feature type="transmembrane region" description="Helical" evidence="5">
    <location>
        <begin position="366"/>
        <end position="385"/>
    </location>
</feature>
<feature type="transmembrane region" description="Helical" evidence="5">
    <location>
        <begin position="341"/>
        <end position="360"/>
    </location>
</feature>
<keyword evidence="4 5" id="KW-0472">Membrane</keyword>
<dbReference type="PANTHER" id="PTHR42718">
    <property type="entry name" value="MAJOR FACILITATOR SUPERFAMILY MULTIDRUG TRANSPORTER MFSC"/>
    <property type="match status" value="1"/>
</dbReference>
<comment type="subcellular location">
    <subcellularLocation>
        <location evidence="1">Cell membrane</location>
        <topology evidence="1">Multi-pass membrane protein</topology>
    </subcellularLocation>
</comment>
<feature type="transmembrane region" description="Helical" evidence="5">
    <location>
        <begin position="109"/>
        <end position="129"/>
    </location>
</feature>
<dbReference type="PROSITE" id="PS50850">
    <property type="entry name" value="MFS"/>
    <property type="match status" value="1"/>
</dbReference>
<gene>
    <name evidence="7" type="ORF">E9229_003176</name>
</gene>
<feature type="transmembrane region" description="Helical" evidence="5">
    <location>
        <begin position="202"/>
        <end position="221"/>
    </location>
</feature>
<evidence type="ECO:0000256" key="2">
    <source>
        <dbReference type="ARBA" id="ARBA00022692"/>
    </source>
</evidence>
<comment type="caution">
    <text evidence="7">The sequence shown here is derived from an EMBL/GenBank/DDBJ whole genome shotgun (WGS) entry which is preliminary data.</text>
</comment>
<name>A0A839QL39_9MICC</name>
<dbReference type="RefSeq" id="WP_183512499.1">
    <property type="nucleotide sequence ID" value="NZ_BAABGK010000096.1"/>
</dbReference>
<dbReference type="PANTHER" id="PTHR42718:SF35">
    <property type="entry name" value="BLL0718 PROTEIN"/>
    <property type="match status" value="1"/>
</dbReference>
<sequence length="484" mass="49685">MPKSPAETPPTPVRPGLIIAVLAFVGIAVSLMQTIMIPLIPQLPTLLDTSRANSAWVITATLLAGAIVTPISGRLGDIFGKRLMLMISLGALVIGSILCAVTVGLLPMLIGRALQGLAMGAIPLGISLLRDVLPRERMGSAVATMSATMGVGGAVGLPLAALIAQHADWHMLFWASAALGIICLALVAAVLRESAPGSRASFDGWGAFGLSLGLVAFLLPITKGADWGWTSPLTLGLFAAAVLILACWGIFEWRTTAPLVNLRVSIRPSVLFTNMASIAVGFAMYGMNLAFPQLLMAPDSTGYGMGLGMVQAGLVLAPGGVVMMLLSPVSAKITAARGPKTTLLTGSAVVALGYVLALIWNQEIWHITLASMVICGGIGLAYAAMPALIMGSVPLSDTAAANGLNALMRSVGTSVSAAVMGVVLAQMTLNLGPVTVPSLAGFQMTFMISISAAALAMVLTAFIPRHGHLERVNAPAPTKVSVSA</sequence>
<dbReference type="EMBL" id="JACHVS010000002">
    <property type="protein sequence ID" value="MBB2996929.1"/>
    <property type="molecule type" value="Genomic_DNA"/>
</dbReference>
<dbReference type="InterPro" id="IPR011701">
    <property type="entry name" value="MFS"/>
</dbReference>
<evidence type="ECO:0000256" key="4">
    <source>
        <dbReference type="ARBA" id="ARBA00023136"/>
    </source>
</evidence>
<dbReference type="GO" id="GO:0022857">
    <property type="term" value="F:transmembrane transporter activity"/>
    <property type="evidence" value="ECO:0007669"/>
    <property type="project" value="InterPro"/>
</dbReference>
<keyword evidence="2 5" id="KW-0812">Transmembrane</keyword>
<evidence type="ECO:0000313" key="8">
    <source>
        <dbReference type="Proteomes" id="UP000523000"/>
    </source>
</evidence>
<dbReference type="InterPro" id="IPR020846">
    <property type="entry name" value="MFS_dom"/>
</dbReference>
<dbReference type="AlphaFoldDB" id="A0A839QL39"/>
<feature type="transmembrane region" description="Helical" evidence="5">
    <location>
        <begin position="83"/>
        <end position="103"/>
    </location>
</feature>
<evidence type="ECO:0000259" key="6">
    <source>
        <dbReference type="PROSITE" id="PS50850"/>
    </source>
</evidence>
<feature type="transmembrane region" description="Helical" evidence="5">
    <location>
        <begin position="271"/>
        <end position="291"/>
    </location>
</feature>
<organism evidence="7 8">
    <name type="scientific">Paeniglutamicibacter cryotolerans</name>
    <dbReference type="NCBI Taxonomy" id="670079"/>
    <lineage>
        <taxon>Bacteria</taxon>
        <taxon>Bacillati</taxon>
        <taxon>Actinomycetota</taxon>
        <taxon>Actinomycetes</taxon>
        <taxon>Micrococcales</taxon>
        <taxon>Micrococcaceae</taxon>
        <taxon>Paeniglutamicibacter</taxon>
    </lineage>
</organism>
<dbReference type="InterPro" id="IPR036259">
    <property type="entry name" value="MFS_trans_sf"/>
</dbReference>
<proteinExistence type="predicted"/>
<feature type="transmembrane region" description="Helical" evidence="5">
    <location>
        <begin position="303"/>
        <end position="329"/>
    </location>
</feature>
<feature type="transmembrane region" description="Helical" evidence="5">
    <location>
        <begin position="406"/>
        <end position="429"/>
    </location>
</feature>
<dbReference type="CDD" id="cd17504">
    <property type="entry name" value="MFS_MMR_MDR_like"/>
    <property type="match status" value="1"/>
</dbReference>
<feature type="transmembrane region" description="Helical" evidence="5">
    <location>
        <begin position="16"/>
        <end position="40"/>
    </location>
</feature>
<feature type="transmembrane region" description="Helical" evidence="5">
    <location>
        <begin position="233"/>
        <end position="251"/>
    </location>
</feature>